<dbReference type="HAMAP" id="MF_00113">
    <property type="entry name" value="QueA"/>
    <property type="match status" value="1"/>
</dbReference>
<dbReference type="Gene3D" id="3.40.1780.10">
    <property type="entry name" value="QueA-like"/>
    <property type="match status" value="1"/>
</dbReference>
<dbReference type="Proteomes" id="UP000533080">
    <property type="component" value="Unassembled WGS sequence"/>
</dbReference>
<dbReference type="InterPro" id="IPR042119">
    <property type="entry name" value="QueA_dom2"/>
</dbReference>
<evidence type="ECO:0000256" key="1">
    <source>
        <dbReference type="ARBA" id="ARBA00004496"/>
    </source>
</evidence>
<dbReference type="GO" id="GO:0008616">
    <property type="term" value="P:tRNA queuosine(34) biosynthetic process"/>
    <property type="evidence" value="ECO:0007669"/>
    <property type="project" value="UniProtKB-UniRule"/>
</dbReference>
<evidence type="ECO:0000256" key="9">
    <source>
        <dbReference type="ARBA" id="ARBA00061210"/>
    </source>
</evidence>
<comment type="catalytic activity">
    <reaction evidence="8 13">
        <text>7-aminomethyl-7-carbaguanosine(34) in tRNA + S-adenosyl-L-methionine = epoxyqueuosine(34) in tRNA + adenine + L-methionine + 2 H(+)</text>
        <dbReference type="Rhea" id="RHEA:32155"/>
        <dbReference type="Rhea" id="RHEA-COMP:10342"/>
        <dbReference type="Rhea" id="RHEA-COMP:18582"/>
        <dbReference type="ChEBI" id="CHEBI:15378"/>
        <dbReference type="ChEBI" id="CHEBI:16708"/>
        <dbReference type="ChEBI" id="CHEBI:57844"/>
        <dbReference type="ChEBI" id="CHEBI:59789"/>
        <dbReference type="ChEBI" id="CHEBI:82833"/>
        <dbReference type="ChEBI" id="CHEBI:194443"/>
        <dbReference type="EC" id="2.4.99.17"/>
    </reaction>
</comment>
<reference evidence="14 15" key="1">
    <citation type="submission" date="2020-05" db="EMBL/GenBank/DDBJ databases">
        <authorList>
            <person name="Whitworth D."/>
        </authorList>
    </citation>
    <scope>NUCLEOTIDE SEQUENCE [LARGE SCALE GENOMIC DNA]</scope>
    <source>
        <strain evidence="14 15">AM005</strain>
    </source>
</reference>
<dbReference type="EC" id="2.4.99.17" evidence="10 13"/>
<keyword evidence="5 13" id="KW-0808">Transferase</keyword>
<evidence type="ECO:0000256" key="7">
    <source>
        <dbReference type="ARBA" id="ARBA00022785"/>
    </source>
</evidence>
<comment type="caution">
    <text evidence="14">The sequence shown here is derived from an EMBL/GenBank/DDBJ whole genome shotgun (WGS) entry which is preliminary data.</text>
</comment>
<keyword evidence="4 13" id="KW-0963">Cytoplasm</keyword>
<dbReference type="Pfam" id="PF02547">
    <property type="entry name" value="Queuosine_synth"/>
    <property type="match status" value="1"/>
</dbReference>
<dbReference type="SUPFAM" id="SSF111337">
    <property type="entry name" value="QueA-like"/>
    <property type="match status" value="1"/>
</dbReference>
<dbReference type="Gene3D" id="2.40.10.240">
    <property type="entry name" value="QueA-like"/>
    <property type="match status" value="1"/>
</dbReference>
<evidence type="ECO:0000313" key="14">
    <source>
        <dbReference type="EMBL" id="NOJ81713.1"/>
    </source>
</evidence>
<protein>
    <recommendedName>
        <fullName evidence="11 13">S-adenosylmethionine:tRNA ribosyltransferase-isomerase</fullName>
        <ecNumber evidence="10 13">2.4.99.17</ecNumber>
    </recommendedName>
    <alternativeName>
        <fullName evidence="12 13">Queuosine biosynthesis protein QueA</fullName>
    </alternativeName>
</protein>
<dbReference type="NCBIfam" id="TIGR00113">
    <property type="entry name" value="queA"/>
    <property type="match status" value="1"/>
</dbReference>
<evidence type="ECO:0000256" key="2">
    <source>
        <dbReference type="ARBA" id="ARBA00004691"/>
    </source>
</evidence>
<organism evidence="14 15">
    <name type="scientific">Myxococcus xanthus</name>
    <dbReference type="NCBI Taxonomy" id="34"/>
    <lineage>
        <taxon>Bacteria</taxon>
        <taxon>Pseudomonadati</taxon>
        <taxon>Myxococcota</taxon>
        <taxon>Myxococcia</taxon>
        <taxon>Myxococcales</taxon>
        <taxon>Cystobacterineae</taxon>
        <taxon>Myxococcaceae</taxon>
        <taxon>Myxococcus</taxon>
    </lineage>
</organism>
<dbReference type="FunFam" id="3.40.1780.10:FF:000001">
    <property type="entry name" value="S-adenosylmethionine:tRNA ribosyltransferase-isomerase"/>
    <property type="match status" value="1"/>
</dbReference>
<dbReference type="UniPathway" id="UPA00392"/>
<dbReference type="AlphaFoldDB" id="A0A7Y4ILZ0"/>
<evidence type="ECO:0000256" key="6">
    <source>
        <dbReference type="ARBA" id="ARBA00022691"/>
    </source>
</evidence>
<evidence type="ECO:0000256" key="5">
    <source>
        <dbReference type="ARBA" id="ARBA00022679"/>
    </source>
</evidence>
<dbReference type="InterPro" id="IPR042118">
    <property type="entry name" value="QueA_dom1"/>
</dbReference>
<comment type="subcellular location">
    <subcellularLocation>
        <location evidence="1 13">Cytoplasm</location>
    </subcellularLocation>
</comment>
<dbReference type="GO" id="GO:0051075">
    <property type="term" value="F:S-adenosylmethionine:tRNA ribosyltransferase-isomerase activity"/>
    <property type="evidence" value="ECO:0007669"/>
    <property type="project" value="UniProtKB-EC"/>
</dbReference>
<evidence type="ECO:0000256" key="11">
    <source>
        <dbReference type="ARBA" id="ARBA00069325"/>
    </source>
</evidence>
<proteinExistence type="inferred from homology"/>
<accession>A0A7Y4ILZ0</accession>
<dbReference type="NCBIfam" id="NF001140">
    <property type="entry name" value="PRK00147.1"/>
    <property type="match status" value="1"/>
</dbReference>
<keyword evidence="6 13" id="KW-0949">S-adenosyl-L-methionine</keyword>
<comment type="pathway">
    <text evidence="2 13">tRNA modification; tRNA-queuosine biosynthesis.</text>
</comment>
<keyword evidence="7 13" id="KW-0671">Queuosine biosynthesis</keyword>
<gene>
    <name evidence="13 14" type="primary">queA</name>
    <name evidence="14" type="ORF">HNV28_25845</name>
</gene>
<evidence type="ECO:0000313" key="15">
    <source>
        <dbReference type="Proteomes" id="UP000533080"/>
    </source>
</evidence>
<evidence type="ECO:0000256" key="10">
    <source>
        <dbReference type="ARBA" id="ARBA00066503"/>
    </source>
</evidence>
<dbReference type="GO" id="GO:0005737">
    <property type="term" value="C:cytoplasm"/>
    <property type="evidence" value="ECO:0007669"/>
    <property type="project" value="UniProtKB-SubCell"/>
</dbReference>
<name>A0A7Y4ILZ0_MYXXA</name>
<evidence type="ECO:0000256" key="3">
    <source>
        <dbReference type="ARBA" id="ARBA00011245"/>
    </source>
</evidence>
<evidence type="ECO:0000256" key="12">
    <source>
        <dbReference type="ARBA" id="ARBA00076160"/>
    </source>
</evidence>
<evidence type="ECO:0000256" key="4">
    <source>
        <dbReference type="ARBA" id="ARBA00022490"/>
    </source>
</evidence>
<keyword evidence="14" id="KW-0328">Glycosyltransferase</keyword>
<keyword evidence="14" id="KW-0413">Isomerase</keyword>
<dbReference type="InterPro" id="IPR036100">
    <property type="entry name" value="QueA_sf"/>
</dbReference>
<dbReference type="PANTHER" id="PTHR30307:SF0">
    <property type="entry name" value="S-ADENOSYLMETHIONINE:TRNA RIBOSYLTRANSFERASE-ISOMERASE"/>
    <property type="match status" value="1"/>
</dbReference>
<sequence length="371" mass="39629">MGAATSATPVSSRLSDYDFALPESQIAQAPLAERDASRLMTISRSSGTWSHRRFADLQELLRPGDLLVLNDARVIPARLLGQKAGTGGRVELLVVRPAAQNTLTSAALGAAPESLDWVCLGQASKGLKPGQRVTFASGLEAEIQEALGGGEYRVRFHAPPGASLAALLDAAGRLPLPPYITREPDAADAERYQTVYARASGAVAAPTAGLHFTQETLAALDARGVDRALVTLDVGPGTFLPVREDDLDKHHMHPERYTVPEATAKAINAARAEGRRVVAVGTTVVRTLESATDPETGRLRAGPGETTLFIRPGFAFRQVDLLLTNFHLPRSTLVVLVSALLGRERTLEAYAEAVRAGYRFFSYGDAMLVSE</sequence>
<comment type="function">
    <text evidence="13">Transfers and isomerizes the ribose moiety from AdoMet to the 7-aminomethyl group of 7-deazaguanine (preQ1-tRNA) to give epoxyqueuosine (oQ-tRNA).</text>
</comment>
<comment type="similarity">
    <text evidence="9 13">Belongs to the QueA family.</text>
</comment>
<dbReference type="EMBL" id="JABFNT010000097">
    <property type="protein sequence ID" value="NOJ81713.1"/>
    <property type="molecule type" value="Genomic_DNA"/>
</dbReference>
<evidence type="ECO:0000256" key="13">
    <source>
        <dbReference type="HAMAP-Rule" id="MF_00113"/>
    </source>
</evidence>
<dbReference type="PANTHER" id="PTHR30307">
    <property type="entry name" value="S-ADENOSYLMETHIONINE:TRNA RIBOSYLTRANSFERASE-ISOMERASE"/>
    <property type="match status" value="1"/>
</dbReference>
<comment type="subunit">
    <text evidence="3 13">Monomer.</text>
</comment>
<evidence type="ECO:0000256" key="8">
    <source>
        <dbReference type="ARBA" id="ARBA00052751"/>
    </source>
</evidence>
<dbReference type="InterPro" id="IPR003699">
    <property type="entry name" value="QueA"/>
</dbReference>